<dbReference type="RefSeq" id="WP_249306727.1">
    <property type="nucleotide sequence ID" value="NZ_JACRSZ010000001.1"/>
</dbReference>
<sequence>MKRMIIGLDLEKEYSQISYYSDRAGEPETVSIVENQDKYLIPTPEGLLRERGKEKVRDLAEFIKSCISYLRPISRMTDIFLMITMREIQQPWIDWLHDACQMLGMDRENVFLQSYQESFFYYVLNQKKELWNHDAALFEYTQSGIRSWLMKIDNRTRPALVTVIQGEKIHLGSPAGRSEAEWNTVRDQKFLELIQSTFQEEIVSSTFLIGDSFDKTWAVESLQYLCRKRHVFQGKNLYTKGACYAMCHKLHIGKNLDAWLYQSEDMTEYNISMQMNIRGQKTDYMLLSAGMNWYDAQNRCEILLDEGKELVLYARSMRGGETSSFTIGLKGLPERPLKTTRLRISLAYQSAKVCKVTVKDMGFGEFFPSSGLIWESMLNME</sequence>
<dbReference type="EMBL" id="JACRSZ010000001">
    <property type="protein sequence ID" value="MBC8571786.1"/>
    <property type="molecule type" value="Genomic_DNA"/>
</dbReference>
<dbReference type="Proteomes" id="UP000657421">
    <property type="component" value="Unassembled WGS sequence"/>
</dbReference>
<dbReference type="InterPro" id="IPR043770">
    <property type="entry name" value="DUF5716_C"/>
</dbReference>
<keyword evidence="3" id="KW-1185">Reference proteome</keyword>
<evidence type="ECO:0000313" key="3">
    <source>
        <dbReference type="Proteomes" id="UP000657421"/>
    </source>
</evidence>
<accession>A0ABR7N5V0</accession>
<reference evidence="2 3" key="1">
    <citation type="submission" date="2020-08" db="EMBL/GenBank/DDBJ databases">
        <title>Genome public.</title>
        <authorList>
            <person name="Liu C."/>
            <person name="Sun Q."/>
        </authorList>
    </citation>
    <scope>NUCLEOTIDE SEQUENCE [LARGE SCALE GENOMIC DNA]</scope>
    <source>
        <strain evidence="2 3">NSJ-46</strain>
    </source>
</reference>
<gene>
    <name evidence="2" type="ORF">H8716_01595</name>
</gene>
<organism evidence="2 3">
    <name type="scientific">Jingyaoa shaoxingensis</name>
    <dbReference type="NCBI Taxonomy" id="2763671"/>
    <lineage>
        <taxon>Bacteria</taxon>
        <taxon>Bacillati</taxon>
        <taxon>Bacillota</taxon>
        <taxon>Clostridia</taxon>
        <taxon>Lachnospirales</taxon>
        <taxon>Lachnospiraceae</taxon>
        <taxon>Jingyaoa</taxon>
    </lineage>
</organism>
<proteinExistence type="predicted"/>
<feature type="domain" description="DUF5716" evidence="1">
    <location>
        <begin position="81"/>
        <end position="379"/>
    </location>
</feature>
<dbReference type="Pfam" id="PF18980">
    <property type="entry name" value="DUF5716_C"/>
    <property type="match status" value="1"/>
</dbReference>
<evidence type="ECO:0000259" key="1">
    <source>
        <dbReference type="Pfam" id="PF18980"/>
    </source>
</evidence>
<evidence type="ECO:0000313" key="2">
    <source>
        <dbReference type="EMBL" id="MBC8571786.1"/>
    </source>
</evidence>
<name>A0ABR7N5V0_9FIRM</name>
<comment type="caution">
    <text evidence="2">The sequence shown here is derived from an EMBL/GenBank/DDBJ whole genome shotgun (WGS) entry which is preliminary data.</text>
</comment>
<protein>
    <recommendedName>
        <fullName evidence="1">DUF5716 domain-containing protein</fullName>
    </recommendedName>
</protein>